<evidence type="ECO:0000256" key="1">
    <source>
        <dbReference type="SAM" id="MobiDB-lite"/>
    </source>
</evidence>
<dbReference type="AlphaFoldDB" id="A0A4Y2MEE9"/>
<evidence type="ECO:0000313" key="3">
    <source>
        <dbReference type="Proteomes" id="UP000499080"/>
    </source>
</evidence>
<feature type="compositionally biased region" description="Polar residues" evidence="1">
    <location>
        <begin position="9"/>
        <end position="29"/>
    </location>
</feature>
<protein>
    <submittedName>
        <fullName evidence="2">Uncharacterized protein</fullName>
    </submittedName>
</protein>
<feature type="region of interest" description="Disordered" evidence="1">
    <location>
        <begin position="1"/>
        <end position="69"/>
    </location>
</feature>
<organism evidence="2 3">
    <name type="scientific">Araneus ventricosus</name>
    <name type="common">Orbweaver spider</name>
    <name type="synonym">Epeira ventricosa</name>
    <dbReference type="NCBI Taxonomy" id="182803"/>
    <lineage>
        <taxon>Eukaryota</taxon>
        <taxon>Metazoa</taxon>
        <taxon>Ecdysozoa</taxon>
        <taxon>Arthropoda</taxon>
        <taxon>Chelicerata</taxon>
        <taxon>Arachnida</taxon>
        <taxon>Araneae</taxon>
        <taxon>Araneomorphae</taxon>
        <taxon>Entelegynae</taxon>
        <taxon>Araneoidea</taxon>
        <taxon>Araneidae</taxon>
        <taxon>Araneus</taxon>
    </lineage>
</organism>
<comment type="caution">
    <text evidence="2">The sequence shown here is derived from an EMBL/GenBank/DDBJ whole genome shotgun (WGS) entry which is preliminary data.</text>
</comment>
<dbReference type="Proteomes" id="UP000499080">
    <property type="component" value="Unassembled WGS sequence"/>
</dbReference>
<sequence>MVHAKSAVMGQTSFRSSSIQDINTTQVTWETDKLPRSNKPSKTTPKETTVRQKKNNRGPVAGAFTPRLSRVPNRKTTYLLKDLL</sequence>
<reference evidence="2 3" key="1">
    <citation type="journal article" date="2019" name="Sci. Rep.">
        <title>Orb-weaving spider Araneus ventricosus genome elucidates the spidroin gene catalogue.</title>
        <authorList>
            <person name="Kono N."/>
            <person name="Nakamura H."/>
            <person name="Ohtoshi R."/>
            <person name="Moran D.A.P."/>
            <person name="Shinohara A."/>
            <person name="Yoshida Y."/>
            <person name="Fujiwara M."/>
            <person name="Mori M."/>
            <person name="Tomita M."/>
            <person name="Arakawa K."/>
        </authorList>
    </citation>
    <scope>NUCLEOTIDE SEQUENCE [LARGE SCALE GENOMIC DNA]</scope>
</reference>
<keyword evidence="3" id="KW-1185">Reference proteome</keyword>
<evidence type="ECO:0000313" key="2">
    <source>
        <dbReference type="EMBL" id="GBN24832.1"/>
    </source>
</evidence>
<accession>A0A4Y2MEE9</accession>
<gene>
    <name evidence="2" type="ORF">AVEN_99432_1</name>
</gene>
<proteinExistence type="predicted"/>
<dbReference type="EMBL" id="BGPR01007169">
    <property type="protein sequence ID" value="GBN24832.1"/>
    <property type="molecule type" value="Genomic_DNA"/>
</dbReference>
<name>A0A4Y2MEE9_ARAVE</name>